<keyword evidence="3" id="KW-1185">Reference proteome</keyword>
<gene>
    <name evidence="2" type="ORF">HBH25_02840</name>
</gene>
<feature type="compositionally biased region" description="Basic and acidic residues" evidence="1">
    <location>
        <begin position="891"/>
        <end position="904"/>
    </location>
</feature>
<dbReference type="Proteomes" id="UP000746535">
    <property type="component" value="Unassembled WGS sequence"/>
</dbReference>
<dbReference type="RefSeq" id="WP_168081269.1">
    <property type="nucleotide sequence ID" value="NZ_JAAVJI010000001.1"/>
</dbReference>
<dbReference type="EMBL" id="JAAVJI010000001">
    <property type="protein sequence ID" value="NJO99800.1"/>
    <property type="molecule type" value="Genomic_DNA"/>
</dbReference>
<comment type="caution">
    <text evidence="2">The sequence shown here is derived from an EMBL/GenBank/DDBJ whole genome shotgun (WGS) entry which is preliminary data.</text>
</comment>
<keyword evidence="2" id="KW-0540">Nuclease</keyword>
<accession>A0ABX0YC35</accession>
<dbReference type="GO" id="GO:0004519">
    <property type="term" value="F:endonuclease activity"/>
    <property type="evidence" value="ECO:0007669"/>
    <property type="project" value="UniProtKB-KW"/>
</dbReference>
<evidence type="ECO:0000313" key="2">
    <source>
        <dbReference type="EMBL" id="NJO99800.1"/>
    </source>
</evidence>
<dbReference type="InterPro" id="IPR029378">
    <property type="entry name" value="T3SS_HopW1-1/HolPsyAE"/>
</dbReference>
<evidence type="ECO:0000256" key="1">
    <source>
        <dbReference type="SAM" id="MobiDB-lite"/>
    </source>
</evidence>
<name>A0ABX0YC35_9PSED</name>
<proteinExistence type="predicted"/>
<reference evidence="2 3" key="1">
    <citation type="submission" date="2020-03" db="EMBL/GenBank/DDBJ databases">
        <authorList>
            <person name="Wang L."/>
            <person name="He N."/>
            <person name="Li Y."/>
            <person name="Fang Y."/>
            <person name="Zhang F."/>
        </authorList>
    </citation>
    <scope>NUCLEOTIDE SEQUENCE [LARGE SCALE GENOMIC DNA]</scope>
    <source>
        <strain evidence="3">hsmgli-8</strain>
    </source>
</reference>
<dbReference type="Pfam" id="PF15457">
    <property type="entry name" value="HopW1-1"/>
    <property type="match status" value="1"/>
</dbReference>
<keyword evidence="2" id="KW-0255">Endonuclease</keyword>
<sequence length="914" mass="97182">MPPTVTRLIAAGPIVSGAPLEPGRGEETPRQARTRAFMTSGEVGPLLGRTADAPQYATDQLLAQLQQQLAQPRVSPGDVVRLSGRLADAAKTDRGGQALTSVEQQQALLAVLETCKSHCENTPANQPAHRDWQQGHTNLLQARFHQTVSHCLHHAPSAAVALVDLMALAHLDAQQLAQQPEGTLPYMMLGTFLRMAKHRANAFTDELSQRPEPMAASLQPYAEVLGALAGVPDTLATLGRHCPHLPTRQELDELSNAVTPLLEELRRQHVIPAKEGSDTALAEAGPSAKNKTGLAQALFKGGLNLARQFDAYGAVAPMDDKAILSIMRRSAPQLSSRELQALLNHRVIELNEAQMAIVLNTPLPANISSDLEGGYASSFDEKLRGALANGSLQLTEEQIRLLSAQPSLTRANAGGLKALMDKPTAQLSEADRRLLGAVVDGNAAGKIKAWRAHNKELPGVLARSGLPEAVRKELSDLYQSIDKELQTLEKGASTGRSLVSRLTASPAMLLTLAPLPLAVAFVSGDKPYSASLIAHFTKNAVFMAGLMMNELTNNRTNIDHMLNRYFVTFLANVLVAQPTFAHNEHLLESVGFGMATAVVSGGATLGVFNRDAIWSAIKVAKEKLSKAGTGAPAIDEVDRHAVADHFSRGEQMAREVKLAVDVFKKDHAVTDILNSSLTFLGSKSSEIKQVHDTAEARRVGVEPPSVPRKEDPDFYPKMGLVVLTGGISAALVVLMESMVGKADYAADGMWCTSEMLKLALNPDADMQKAVQTFKEIVGLNLVLTAFLGINKAWNFLDKGATGYASGTGVLTGANLTLPGMVGEAAGSAAGKGLSYLAETGKAAHQATQSAITQAGAYASGLSSIAQTARQPGRQNASGTVPSLYFQFHELSQRAGREQAERAAEGEPGQPAEAP</sequence>
<protein>
    <submittedName>
        <fullName evidence="2">Restriction endonuclease</fullName>
    </submittedName>
</protein>
<evidence type="ECO:0000313" key="3">
    <source>
        <dbReference type="Proteomes" id="UP000746535"/>
    </source>
</evidence>
<feature type="region of interest" description="Disordered" evidence="1">
    <location>
        <begin position="891"/>
        <end position="914"/>
    </location>
</feature>
<feature type="compositionally biased region" description="Low complexity" evidence="1">
    <location>
        <begin position="905"/>
        <end position="914"/>
    </location>
</feature>
<organism evidence="2 3">
    <name type="scientific">Pseudomonas quercus</name>
    <dbReference type="NCBI Taxonomy" id="2722792"/>
    <lineage>
        <taxon>Bacteria</taxon>
        <taxon>Pseudomonadati</taxon>
        <taxon>Pseudomonadota</taxon>
        <taxon>Gammaproteobacteria</taxon>
        <taxon>Pseudomonadales</taxon>
        <taxon>Pseudomonadaceae</taxon>
        <taxon>Pseudomonas</taxon>
    </lineage>
</organism>
<keyword evidence="2" id="KW-0378">Hydrolase</keyword>